<dbReference type="InterPro" id="IPR042070">
    <property type="entry name" value="PucR_C-HTH_sf"/>
</dbReference>
<keyword evidence="6" id="KW-1185">Reference proteome</keyword>
<dbReference type="InterPro" id="IPR012914">
    <property type="entry name" value="PucR_dom"/>
</dbReference>
<reference evidence="5 6" key="1">
    <citation type="submission" date="2016-11" db="EMBL/GenBank/DDBJ databases">
        <authorList>
            <person name="Jaros S."/>
            <person name="Januszkiewicz K."/>
            <person name="Wedrychowicz H."/>
        </authorList>
    </citation>
    <scope>NUCLEOTIDE SEQUENCE [LARGE SCALE GENOMIC DNA]</scope>
    <source>
        <strain evidence="5 6">DSM 17477</strain>
    </source>
</reference>
<evidence type="ECO:0000259" key="3">
    <source>
        <dbReference type="Pfam" id="PF13556"/>
    </source>
</evidence>
<organism evidence="5 6">
    <name type="scientific">Dethiosulfatibacter aminovorans DSM 17477</name>
    <dbReference type="NCBI Taxonomy" id="1121476"/>
    <lineage>
        <taxon>Bacteria</taxon>
        <taxon>Bacillati</taxon>
        <taxon>Bacillota</taxon>
        <taxon>Tissierellia</taxon>
        <taxon>Dethiosulfatibacter</taxon>
    </lineage>
</organism>
<gene>
    <name evidence="5" type="ORF">SAMN02745751_00406</name>
</gene>
<protein>
    <submittedName>
        <fullName evidence="5">PucR C-terminal helix-turn-helix domain-containing protein</fullName>
    </submittedName>
</protein>
<dbReference type="Proteomes" id="UP000184052">
    <property type="component" value="Unassembled WGS sequence"/>
</dbReference>
<dbReference type="OrthoDB" id="1704333at2"/>
<comment type="similarity">
    <text evidence="1">Belongs to the CdaR family.</text>
</comment>
<dbReference type="PANTHER" id="PTHR33744">
    <property type="entry name" value="CARBOHYDRATE DIACID REGULATOR"/>
    <property type="match status" value="1"/>
</dbReference>
<sequence>MKVRDLFSINKEFSKFEVIAGENGLDREITDIDVFEIPDGLLWLNEGEFSITTGYYFKDNPEDLMSVVEYHAKKNASGIGIKLGRFIDSLPQEIIDRANEMNFPIINIPIHVDWGSIIWPVVSSLLGEDSYEDYMMSKFKEELNGIVNKKYYLDEIVLLLNSYLNGDVYIIDKDQFGLIKSMPLEDEYNKLRQIIKSNIDNIGNDTFFEEIDDKWFKVEKIAHHGIDYGYLGIVSDRYRNESNALDNKMLNEVLPHIIIHILSYNKQRYEYFESAEDLFMELIIGNYNEEESRLREEAKLLSLDYHESRVVLYLKCKEYLEETDRKSEAEFLRRMFSLKNKGFYCFDDGEKIVMVLSIEDIDREHIEKICADIIGKMKLNSSCTNMEFGISKECRSLKNIKSAYEEAEFAYKMGNALNNEKIRFYDDYIVYHVMTKLHNHPTVMKLYNNIIVKIRTESGNKEELIKTLKCYVKNDFNISKTSDELYLHRNSLYKRLNKIQEIIGYDFEKSDTKFIINMVSKLDDLIN</sequence>
<evidence type="ECO:0000256" key="1">
    <source>
        <dbReference type="ARBA" id="ARBA00006754"/>
    </source>
</evidence>
<dbReference type="Pfam" id="PF13556">
    <property type="entry name" value="HTH_30"/>
    <property type="match status" value="1"/>
</dbReference>
<evidence type="ECO:0000313" key="5">
    <source>
        <dbReference type="EMBL" id="SHI49822.1"/>
    </source>
</evidence>
<feature type="domain" description="PucR C-terminal helix-turn-helix" evidence="3">
    <location>
        <begin position="464"/>
        <end position="517"/>
    </location>
</feature>
<dbReference type="RefSeq" id="WP_073046364.1">
    <property type="nucleotide sequence ID" value="NZ_FQZL01000005.1"/>
</dbReference>
<dbReference type="PANTHER" id="PTHR33744:SF15">
    <property type="entry name" value="CARBOHYDRATE DIACID REGULATOR"/>
    <property type="match status" value="1"/>
</dbReference>
<dbReference type="Pfam" id="PF17853">
    <property type="entry name" value="GGDEF_2"/>
    <property type="match status" value="1"/>
</dbReference>
<feature type="domain" description="CdaR GGDEF-like" evidence="4">
    <location>
        <begin position="290"/>
        <end position="412"/>
    </location>
</feature>
<dbReference type="AlphaFoldDB" id="A0A1M6BM85"/>
<accession>A0A1M6BM85</accession>
<evidence type="ECO:0000259" key="4">
    <source>
        <dbReference type="Pfam" id="PF17853"/>
    </source>
</evidence>
<dbReference type="InterPro" id="IPR041522">
    <property type="entry name" value="CdaR_GGDEF"/>
</dbReference>
<dbReference type="InterPro" id="IPR025736">
    <property type="entry name" value="PucR_C-HTH_dom"/>
</dbReference>
<dbReference type="InterPro" id="IPR051448">
    <property type="entry name" value="CdaR-like_regulators"/>
</dbReference>
<evidence type="ECO:0000313" key="6">
    <source>
        <dbReference type="Proteomes" id="UP000184052"/>
    </source>
</evidence>
<dbReference type="STRING" id="1121476.SAMN02745751_00406"/>
<dbReference type="EMBL" id="FQZL01000005">
    <property type="protein sequence ID" value="SHI49822.1"/>
    <property type="molecule type" value="Genomic_DNA"/>
</dbReference>
<dbReference type="Pfam" id="PF07905">
    <property type="entry name" value="PucR"/>
    <property type="match status" value="1"/>
</dbReference>
<evidence type="ECO:0000259" key="2">
    <source>
        <dbReference type="Pfam" id="PF07905"/>
    </source>
</evidence>
<proteinExistence type="inferred from homology"/>
<dbReference type="Gene3D" id="1.10.10.2840">
    <property type="entry name" value="PucR C-terminal helix-turn-helix domain"/>
    <property type="match status" value="1"/>
</dbReference>
<name>A0A1M6BM85_9FIRM</name>
<feature type="domain" description="Purine catabolism PurC-like" evidence="2">
    <location>
        <begin position="11"/>
        <end position="123"/>
    </location>
</feature>